<gene>
    <name evidence="2" type="ORF">PEV8663_00324</name>
</gene>
<dbReference type="AlphaFoldDB" id="A0A238JUJ1"/>
<feature type="domain" description="Nudix hydrolase" evidence="1">
    <location>
        <begin position="44"/>
        <end position="177"/>
    </location>
</feature>
<dbReference type="OrthoDB" id="129709at2"/>
<evidence type="ECO:0000313" key="3">
    <source>
        <dbReference type="Proteomes" id="UP000220836"/>
    </source>
</evidence>
<dbReference type="CDD" id="cd03674">
    <property type="entry name" value="NUDIX_Hydrolase"/>
    <property type="match status" value="1"/>
</dbReference>
<dbReference type="InterPro" id="IPR000086">
    <property type="entry name" value="NUDIX_hydrolase_dom"/>
</dbReference>
<name>A0A238JUJ1_9RHOB</name>
<proteinExistence type="predicted"/>
<dbReference type="EMBL" id="FXYH01000001">
    <property type="protein sequence ID" value="SMX33867.1"/>
    <property type="molecule type" value="Genomic_DNA"/>
</dbReference>
<evidence type="ECO:0000313" key="2">
    <source>
        <dbReference type="EMBL" id="SMX33867.1"/>
    </source>
</evidence>
<dbReference type="SUPFAM" id="SSF55811">
    <property type="entry name" value="Nudix"/>
    <property type="match status" value="1"/>
</dbReference>
<dbReference type="GO" id="GO:0003824">
    <property type="term" value="F:catalytic activity"/>
    <property type="evidence" value="ECO:0007669"/>
    <property type="project" value="UniProtKB-ARBA"/>
</dbReference>
<dbReference type="Gene3D" id="3.90.79.10">
    <property type="entry name" value="Nucleoside Triphosphate Pyrophosphohydrolase"/>
    <property type="match status" value="1"/>
</dbReference>
<accession>A0A238JUJ1</accession>
<protein>
    <submittedName>
        <fullName evidence="2">NUDIX domain protein</fullName>
    </submittedName>
</protein>
<dbReference type="Pfam" id="PF00293">
    <property type="entry name" value="NUDIX"/>
    <property type="match status" value="1"/>
</dbReference>
<evidence type="ECO:0000259" key="1">
    <source>
        <dbReference type="PROSITE" id="PS51462"/>
    </source>
</evidence>
<dbReference type="InterPro" id="IPR015797">
    <property type="entry name" value="NUDIX_hydrolase-like_dom_sf"/>
</dbReference>
<dbReference type="Proteomes" id="UP000220836">
    <property type="component" value="Unassembled WGS sequence"/>
</dbReference>
<reference evidence="2 3" key="1">
    <citation type="submission" date="2017-05" db="EMBL/GenBank/DDBJ databases">
        <authorList>
            <person name="Song R."/>
            <person name="Chenine A.L."/>
            <person name="Ruprecht R.M."/>
        </authorList>
    </citation>
    <scope>NUCLEOTIDE SEQUENCE [LARGE SCALE GENOMIC DNA]</scope>
    <source>
        <strain evidence="2 3">CECT 8663</strain>
    </source>
</reference>
<dbReference type="PROSITE" id="PS51462">
    <property type="entry name" value="NUDIX"/>
    <property type="match status" value="1"/>
</dbReference>
<dbReference type="RefSeq" id="WP_097802861.1">
    <property type="nucleotide sequence ID" value="NZ_FXYH01000001.1"/>
</dbReference>
<keyword evidence="3" id="KW-1185">Reference proteome</keyword>
<sequence>MTADLFGIGPFLFEDPRERSERAKLTAFLKATGLAGFSRDPTLGGHVTGSAFVLSPDGGSVLLTHHAKLDRWLQLGGHCDGICDVRFVALKEAYEESGLAHIRMLKTEVLDLDIHVIPASAKEREHLHYDLRFLMQAEVGDLHISSESKALKWVPLDQLEQYSTDPSVLRLRNKARDFGG</sequence>
<organism evidence="2 3">
    <name type="scientific">Pelagimonas varians</name>
    <dbReference type="NCBI Taxonomy" id="696760"/>
    <lineage>
        <taxon>Bacteria</taxon>
        <taxon>Pseudomonadati</taxon>
        <taxon>Pseudomonadota</taxon>
        <taxon>Alphaproteobacteria</taxon>
        <taxon>Rhodobacterales</taxon>
        <taxon>Roseobacteraceae</taxon>
        <taxon>Pelagimonas</taxon>
    </lineage>
</organism>